<dbReference type="InterPro" id="IPR058125">
    <property type="entry name" value="CpxA"/>
</dbReference>
<dbReference type="Gene3D" id="3.30.565.10">
    <property type="entry name" value="Histidine kinase-like ATPase, C-terminal domain"/>
    <property type="match status" value="1"/>
</dbReference>
<feature type="transmembrane region" description="Helical" evidence="15">
    <location>
        <begin position="177"/>
        <end position="196"/>
    </location>
</feature>
<dbReference type="EC" id="2.7.13.3" evidence="3"/>
<keyword evidence="4" id="KW-1003">Cell membrane</keyword>
<evidence type="ECO:0000256" key="7">
    <source>
        <dbReference type="ARBA" id="ARBA00022692"/>
    </source>
</evidence>
<dbReference type="CDD" id="cd06225">
    <property type="entry name" value="HAMP"/>
    <property type="match status" value="1"/>
</dbReference>
<dbReference type="FunFam" id="3.30.565.10:FF:000011">
    <property type="entry name" value="Sensor histidine kinase CpxA"/>
    <property type="match status" value="1"/>
</dbReference>
<dbReference type="Pfam" id="PF16527">
    <property type="entry name" value="CpxA_peri"/>
    <property type="match status" value="1"/>
</dbReference>
<dbReference type="Pfam" id="PF02518">
    <property type="entry name" value="HATPase_c"/>
    <property type="match status" value="1"/>
</dbReference>
<organism evidence="18 19">
    <name type="scientific">Vibrio gelatinilyticus</name>
    <dbReference type="NCBI Taxonomy" id="2893468"/>
    <lineage>
        <taxon>Bacteria</taxon>
        <taxon>Pseudomonadati</taxon>
        <taxon>Pseudomonadota</taxon>
        <taxon>Gammaproteobacteria</taxon>
        <taxon>Vibrionales</taxon>
        <taxon>Vibrionaceae</taxon>
        <taxon>Vibrio</taxon>
    </lineage>
</organism>
<evidence type="ECO:0000256" key="11">
    <source>
        <dbReference type="ARBA" id="ARBA00022989"/>
    </source>
</evidence>
<dbReference type="GO" id="GO:0000155">
    <property type="term" value="F:phosphorelay sensor kinase activity"/>
    <property type="evidence" value="ECO:0007669"/>
    <property type="project" value="InterPro"/>
</dbReference>
<dbReference type="GO" id="GO:0005886">
    <property type="term" value="C:plasma membrane"/>
    <property type="evidence" value="ECO:0007669"/>
    <property type="project" value="UniProtKB-SubCell"/>
</dbReference>
<dbReference type="PANTHER" id="PTHR45528:SF1">
    <property type="entry name" value="SENSOR HISTIDINE KINASE CPXA"/>
    <property type="match status" value="1"/>
</dbReference>
<evidence type="ECO:0000256" key="6">
    <source>
        <dbReference type="ARBA" id="ARBA00022679"/>
    </source>
</evidence>
<keyword evidence="5" id="KW-0597">Phosphoprotein</keyword>
<evidence type="ECO:0000259" key="17">
    <source>
        <dbReference type="PROSITE" id="PS50885"/>
    </source>
</evidence>
<dbReference type="SMART" id="SM00387">
    <property type="entry name" value="HATPase_c"/>
    <property type="match status" value="1"/>
</dbReference>
<keyword evidence="14" id="KW-0175">Coiled coil</keyword>
<dbReference type="CDD" id="cd00082">
    <property type="entry name" value="HisKA"/>
    <property type="match status" value="1"/>
</dbReference>
<evidence type="ECO:0000256" key="3">
    <source>
        <dbReference type="ARBA" id="ARBA00012438"/>
    </source>
</evidence>
<evidence type="ECO:0000256" key="13">
    <source>
        <dbReference type="ARBA" id="ARBA00023136"/>
    </source>
</evidence>
<feature type="domain" description="Histidine kinase" evidence="16">
    <location>
        <begin position="255"/>
        <end position="464"/>
    </location>
</feature>
<dbReference type="SUPFAM" id="SSF47384">
    <property type="entry name" value="Homodimeric domain of signal transducing histidine kinase"/>
    <property type="match status" value="1"/>
</dbReference>
<dbReference type="PRINTS" id="PR00344">
    <property type="entry name" value="BCTRLSENSOR"/>
</dbReference>
<keyword evidence="12" id="KW-0902">Two-component regulatory system</keyword>
<dbReference type="Pfam" id="PF00672">
    <property type="entry name" value="HAMP"/>
    <property type="match status" value="1"/>
</dbReference>
<proteinExistence type="predicted"/>
<evidence type="ECO:0000313" key="18">
    <source>
        <dbReference type="EMBL" id="MCJ2378113.1"/>
    </source>
</evidence>
<evidence type="ECO:0000313" key="19">
    <source>
        <dbReference type="Proteomes" id="UP001139488"/>
    </source>
</evidence>
<keyword evidence="19" id="KW-1185">Reference proteome</keyword>
<dbReference type="InterPro" id="IPR005467">
    <property type="entry name" value="His_kinase_dom"/>
</dbReference>
<dbReference type="InterPro" id="IPR050398">
    <property type="entry name" value="HssS/ArlS-like"/>
</dbReference>
<protein>
    <recommendedName>
        <fullName evidence="3">histidine kinase</fullName>
        <ecNumber evidence="3">2.7.13.3</ecNumber>
    </recommendedName>
</protein>
<dbReference type="AlphaFoldDB" id="A0A9X1WF64"/>
<keyword evidence="10" id="KW-0067">ATP-binding</keyword>
<dbReference type="Pfam" id="PF00512">
    <property type="entry name" value="HisKA"/>
    <property type="match status" value="1"/>
</dbReference>
<feature type="coiled-coil region" evidence="14">
    <location>
        <begin position="277"/>
        <end position="307"/>
    </location>
</feature>
<dbReference type="EMBL" id="JAJNNZ010000013">
    <property type="protein sequence ID" value="MCJ2378113.1"/>
    <property type="molecule type" value="Genomic_DNA"/>
</dbReference>
<dbReference type="InterPro" id="IPR032404">
    <property type="entry name" value="CpxA_peri"/>
</dbReference>
<dbReference type="Gene3D" id="1.10.287.130">
    <property type="match status" value="1"/>
</dbReference>
<dbReference type="SMART" id="SM00304">
    <property type="entry name" value="HAMP"/>
    <property type="match status" value="1"/>
</dbReference>
<comment type="catalytic activity">
    <reaction evidence="1">
        <text>ATP + protein L-histidine = ADP + protein N-phospho-L-histidine.</text>
        <dbReference type="EC" id="2.7.13.3"/>
    </reaction>
</comment>
<dbReference type="InterPro" id="IPR003594">
    <property type="entry name" value="HATPase_dom"/>
</dbReference>
<dbReference type="GO" id="GO:0016787">
    <property type="term" value="F:hydrolase activity"/>
    <property type="evidence" value="ECO:0007669"/>
    <property type="project" value="UniProtKB-KW"/>
</dbReference>
<name>A0A9X1WF64_9VIBR</name>
<dbReference type="InterPro" id="IPR003660">
    <property type="entry name" value="HAMP_dom"/>
</dbReference>
<evidence type="ECO:0000256" key="15">
    <source>
        <dbReference type="SAM" id="Phobius"/>
    </source>
</evidence>
<comment type="caution">
    <text evidence="18">The sequence shown here is derived from an EMBL/GenBank/DDBJ whole genome shotgun (WGS) entry which is preliminary data.</text>
</comment>
<keyword evidence="6" id="KW-0808">Transferase</keyword>
<keyword evidence="7 15" id="KW-0812">Transmembrane</keyword>
<dbReference type="SUPFAM" id="SSF55874">
    <property type="entry name" value="ATPase domain of HSP90 chaperone/DNA topoisomerase II/histidine kinase"/>
    <property type="match status" value="1"/>
</dbReference>
<dbReference type="InterPro" id="IPR036097">
    <property type="entry name" value="HisK_dim/P_sf"/>
</dbReference>
<dbReference type="Proteomes" id="UP001139488">
    <property type="component" value="Unassembled WGS sequence"/>
</dbReference>
<evidence type="ECO:0000256" key="12">
    <source>
        <dbReference type="ARBA" id="ARBA00023012"/>
    </source>
</evidence>
<dbReference type="InterPro" id="IPR036890">
    <property type="entry name" value="HATPase_C_sf"/>
</dbReference>
<evidence type="ECO:0000256" key="5">
    <source>
        <dbReference type="ARBA" id="ARBA00022553"/>
    </source>
</evidence>
<keyword evidence="13 15" id="KW-0472">Membrane</keyword>
<dbReference type="NCBIfam" id="NF007007">
    <property type="entry name" value="PRK09470.1"/>
    <property type="match status" value="1"/>
</dbReference>
<evidence type="ECO:0000256" key="9">
    <source>
        <dbReference type="ARBA" id="ARBA00022777"/>
    </source>
</evidence>
<gene>
    <name evidence="18" type="primary">cpxA</name>
    <name evidence="18" type="ORF">LNL84_14890</name>
</gene>
<dbReference type="InterPro" id="IPR004358">
    <property type="entry name" value="Sig_transdc_His_kin-like_C"/>
</dbReference>
<keyword evidence="9 18" id="KW-0418">Kinase</keyword>
<feature type="domain" description="HAMP" evidence="17">
    <location>
        <begin position="194"/>
        <end position="247"/>
    </location>
</feature>
<keyword evidence="11 15" id="KW-1133">Transmembrane helix</keyword>
<evidence type="ECO:0000256" key="1">
    <source>
        <dbReference type="ARBA" id="ARBA00000085"/>
    </source>
</evidence>
<evidence type="ECO:0000259" key="16">
    <source>
        <dbReference type="PROSITE" id="PS50109"/>
    </source>
</evidence>
<dbReference type="PROSITE" id="PS50885">
    <property type="entry name" value="HAMP"/>
    <property type="match status" value="1"/>
</dbReference>
<sequence length="465" mass="52481">MKFPNITSLYGRIFAIFWFTMLVVLIAVLALPHLDPRVARETQREQLDRIYQLRDNLEQRYGASNDIQQVLQGVKNNNRRRASSPKDSELPRLFLTDVEGNILQTQNHHDFKTKVLKNFITTVESPSKPMQRLYGRYMLIGPVPIELANRNLHLYVAIRWNQPPPFLLRMFDKPLQLLLVVMIVSTPFLLWLAWALSQPARRLERAAKRVAKGAFTPDPSLEKGTSEFRQAGASFNQMVKAVNQMVSGQQRLLSDISHELRSPLTRLRMATALATRKQGASSELERIDTEAQRLEQMINELLELSRMSTNSHANRETQPATSLWEEVFSDAQFEAEQLGKVLHYPKIPEVLVSGSPQLLMSAVENIVRNAVHYGRQQIKVSMRSSQSHIHIIVEDDGPGVPDTELNDIFRPFYRVSTARDRDSGGTGLGLAITQSAILQHSGTIVASCSSLGGLKMSISLPLTND</sequence>
<evidence type="ECO:0000256" key="8">
    <source>
        <dbReference type="ARBA" id="ARBA00022741"/>
    </source>
</evidence>
<dbReference type="PROSITE" id="PS50109">
    <property type="entry name" value="HIS_KIN"/>
    <property type="match status" value="1"/>
</dbReference>
<accession>A0A9X1WF64</accession>
<dbReference type="PANTHER" id="PTHR45528">
    <property type="entry name" value="SENSOR HISTIDINE KINASE CPXA"/>
    <property type="match status" value="1"/>
</dbReference>
<evidence type="ECO:0000256" key="14">
    <source>
        <dbReference type="SAM" id="Coils"/>
    </source>
</evidence>
<dbReference type="Gene3D" id="3.30.450.210">
    <property type="entry name" value="Two-component sensor protein CpxA, periplasmic domain"/>
    <property type="match status" value="1"/>
</dbReference>
<comment type="subcellular location">
    <subcellularLocation>
        <location evidence="2">Cell membrane</location>
        <topology evidence="2">Multi-pass membrane protein</topology>
    </subcellularLocation>
</comment>
<evidence type="ECO:0000256" key="4">
    <source>
        <dbReference type="ARBA" id="ARBA00022475"/>
    </source>
</evidence>
<keyword evidence="8" id="KW-0547">Nucleotide-binding</keyword>
<reference evidence="18" key="1">
    <citation type="submission" date="2021-11" db="EMBL/GenBank/DDBJ databases">
        <title>Vibrio ZSDE26 sp. nov. and Vibrio ZSDZ34 sp. nov., isolated from coastal seawater in Qingdao.</title>
        <authorList>
            <person name="Zhang P."/>
        </authorList>
    </citation>
    <scope>NUCLEOTIDE SEQUENCE</scope>
    <source>
        <strain evidence="18">ZSDZ34</strain>
    </source>
</reference>
<dbReference type="InterPro" id="IPR038515">
    <property type="entry name" value="CpxA_peri_sf"/>
</dbReference>
<dbReference type="RefSeq" id="WP_244358355.1">
    <property type="nucleotide sequence ID" value="NZ_JAJNNZ010000013.1"/>
</dbReference>
<feature type="transmembrane region" description="Helical" evidence="15">
    <location>
        <begin position="12"/>
        <end position="34"/>
    </location>
</feature>
<evidence type="ECO:0000256" key="2">
    <source>
        <dbReference type="ARBA" id="ARBA00004651"/>
    </source>
</evidence>
<keyword evidence="18" id="KW-0378">Hydrolase</keyword>
<dbReference type="SMART" id="SM00388">
    <property type="entry name" value="HisKA"/>
    <property type="match status" value="1"/>
</dbReference>
<evidence type="ECO:0000256" key="10">
    <source>
        <dbReference type="ARBA" id="ARBA00022840"/>
    </source>
</evidence>
<dbReference type="InterPro" id="IPR003661">
    <property type="entry name" value="HisK_dim/P_dom"/>
</dbReference>
<dbReference type="GO" id="GO:0005524">
    <property type="term" value="F:ATP binding"/>
    <property type="evidence" value="ECO:0007669"/>
    <property type="project" value="UniProtKB-KW"/>
</dbReference>